<protein>
    <submittedName>
        <fullName evidence="1">Uncharacterized protein</fullName>
    </submittedName>
</protein>
<dbReference type="AlphaFoldDB" id="A0AAQ4DX20"/>
<proteinExistence type="predicted"/>
<dbReference type="InterPro" id="IPR043502">
    <property type="entry name" value="DNA/RNA_pol_sf"/>
</dbReference>
<keyword evidence="2" id="KW-1185">Reference proteome</keyword>
<dbReference type="SUPFAM" id="SSF56672">
    <property type="entry name" value="DNA/RNA polymerases"/>
    <property type="match status" value="1"/>
</dbReference>
<dbReference type="Proteomes" id="UP001321473">
    <property type="component" value="Unassembled WGS sequence"/>
</dbReference>
<comment type="caution">
    <text evidence="1">The sequence shown here is derived from an EMBL/GenBank/DDBJ whole genome shotgun (WGS) entry which is preliminary data.</text>
</comment>
<accession>A0AAQ4DX20</accession>
<name>A0AAQ4DX20_AMBAM</name>
<reference evidence="1 2" key="1">
    <citation type="journal article" date="2023" name="Arcadia Sci">
        <title>De novo assembly of a long-read Amblyomma americanum tick genome.</title>
        <authorList>
            <person name="Chou S."/>
            <person name="Poskanzer K.E."/>
            <person name="Rollins M."/>
            <person name="Thuy-Boun P.S."/>
        </authorList>
    </citation>
    <scope>NUCLEOTIDE SEQUENCE [LARGE SCALE GENOMIC DNA]</scope>
    <source>
        <strain evidence="1">F_SG_1</strain>
        <tissue evidence="1">Salivary glands</tissue>
    </source>
</reference>
<dbReference type="Gene3D" id="3.10.10.10">
    <property type="entry name" value="HIV Type 1 Reverse Transcriptase, subunit A, domain 1"/>
    <property type="match status" value="1"/>
</dbReference>
<dbReference type="GO" id="GO:0071897">
    <property type="term" value="P:DNA biosynthetic process"/>
    <property type="evidence" value="ECO:0007669"/>
    <property type="project" value="UniProtKB-ARBA"/>
</dbReference>
<organism evidence="1 2">
    <name type="scientific">Amblyomma americanum</name>
    <name type="common">Lone star tick</name>
    <dbReference type="NCBI Taxonomy" id="6943"/>
    <lineage>
        <taxon>Eukaryota</taxon>
        <taxon>Metazoa</taxon>
        <taxon>Ecdysozoa</taxon>
        <taxon>Arthropoda</taxon>
        <taxon>Chelicerata</taxon>
        <taxon>Arachnida</taxon>
        <taxon>Acari</taxon>
        <taxon>Parasitiformes</taxon>
        <taxon>Ixodida</taxon>
        <taxon>Ixodoidea</taxon>
        <taxon>Ixodidae</taxon>
        <taxon>Amblyomminae</taxon>
        <taxon>Amblyomma</taxon>
    </lineage>
</organism>
<dbReference type="EMBL" id="JARKHS020025823">
    <property type="protein sequence ID" value="KAK8767010.1"/>
    <property type="molecule type" value="Genomic_DNA"/>
</dbReference>
<evidence type="ECO:0000313" key="1">
    <source>
        <dbReference type="EMBL" id="KAK8767010.1"/>
    </source>
</evidence>
<gene>
    <name evidence="1" type="ORF">V5799_006206</name>
</gene>
<sequence length="237" mass="26041">MSKDFLRLHGAVISFRDNVVAFTKNHGDHGYAQVPLMPLRVANEGVTLPPRSCSFVEVKCDVAHTGDGVAERAVTLILSRGVSIARGLVSLANGHAEVLLTNFSDERRQIPKGTTVAFFDSVPSDQDYSVLQLEGSVGKAPAPIVDVSPNLSSPELERLLDLIDHFRDCFASESWVGKTPLTKHRIITNDAICPIRQNPYRVAPKEREAIQRQVAEMLRDDVIQPSQIPWASPVVLV</sequence>
<evidence type="ECO:0000313" key="2">
    <source>
        <dbReference type="Proteomes" id="UP001321473"/>
    </source>
</evidence>